<comment type="pathway">
    <text evidence="3">Phospholipid metabolism; CDP-diacylglycerol biosynthesis; CDP-diacylglycerol from sn-glycerol 3-phosphate: step 3/3.</text>
</comment>
<feature type="transmembrane region" description="Helical" evidence="24">
    <location>
        <begin position="174"/>
        <end position="193"/>
    </location>
</feature>
<evidence type="ECO:0000256" key="22">
    <source>
        <dbReference type="ARBA" id="ARBA00032743"/>
    </source>
</evidence>
<keyword evidence="13 24" id="KW-1133">Transmembrane helix</keyword>
<feature type="transmembrane region" description="Helical" evidence="24">
    <location>
        <begin position="199"/>
        <end position="219"/>
    </location>
</feature>
<dbReference type="Pfam" id="PF01148">
    <property type="entry name" value="CTP_transf_1"/>
    <property type="match status" value="1"/>
</dbReference>
<keyword evidence="12 25" id="KW-0548">Nucleotidyltransferase</keyword>
<evidence type="ECO:0000256" key="20">
    <source>
        <dbReference type="ARBA" id="ARBA00032253"/>
    </source>
</evidence>
<organism evidence="25 26">
    <name type="scientific">Marinicrinis lubricantis</name>
    <dbReference type="NCBI Taxonomy" id="2086470"/>
    <lineage>
        <taxon>Bacteria</taxon>
        <taxon>Bacillati</taxon>
        <taxon>Bacillota</taxon>
        <taxon>Bacilli</taxon>
        <taxon>Bacillales</taxon>
        <taxon>Paenibacillaceae</taxon>
    </lineage>
</organism>
<evidence type="ECO:0000256" key="18">
    <source>
        <dbReference type="ARBA" id="ARBA00029893"/>
    </source>
</evidence>
<keyword evidence="11 24" id="KW-0812">Transmembrane</keyword>
<evidence type="ECO:0000256" key="7">
    <source>
        <dbReference type="ARBA" id="ARBA00019373"/>
    </source>
</evidence>
<evidence type="ECO:0000256" key="21">
    <source>
        <dbReference type="ARBA" id="ARBA00032396"/>
    </source>
</evidence>
<comment type="caution">
    <text evidence="25">The sequence shown here is derived from an EMBL/GenBank/DDBJ whole genome shotgun (WGS) entry which is preliminary data.</text>
</comment>
<evidence type="ECO:0000256" key="8">
    <source>
        <dbReference type="ARBA" id="ARBA00022475"/>
    </source>
</evidence>
<feature type="transmembrane region" description="Helical" evidence="24">
    <location>
        <begin position="105"/>
        <end position="122"/>
    </location>
</feature>
<feature type="transmembrane region" description="Helical" evidence="24">
    <location>
        <begin position="6"/>
        <end position="35"/>
    </location>
</feature>
<sequence length="264" mass="29123">MKQRLITGVLAAIVFLFLLYFGGAGYTILILALALIGLFEFVRLNRIAPFGVPALIGYAAVAWLTIPWEHYEGVQFYGEQMIWISMLVFFAVTVTSKNRINVEQAALLFLGVVYVGTGFHYMLSTRLIPEDGLFWTLLIFISIWVSDIGAYFTGRAIGKHLLWPAISPKKTVEGAVGGLILSIAAALLFSLYSPERLDFIEALWIGLAASVIGQLGDFIQSAYKRARGVKDSGTLLPGHGGVLDRCDSWIIVFPFIHFMSLIPV</sequence>
<keyword evidence="8" id="KW-1003">Cell membrane</keyword>
<dbReference type="Proteomes" id="UP001596250">
    <property type="component" value="Unassembled WGS sequence"/>
</dbReference>
<evidence type="ECO:0000313" key="26">
    <source>
        <dbReference type="Proteomes" id="UP001596250"/>
    </source>
</evidence>
<evidence type="ECO:0000256" key="3">
    <source>
        <dbReference type="ARBA" id="ARBA00005119"/>
    </source>
</evidence>
<dbReference type="RefSeq" id="WP_379893542.1">
    <property type="nucleotide sequence ID" value="NZ_CBCSCT010000001.1"/>
</dbReference>
<comment type="subcellular location">
    <subcellularLocation>
        <location evidence="2">Cell membrane</location>
        <topology evidence="2">Multi-pass membrane protein</topology>
    </subcellularLocation>
</comment>
<evidence type="ECO:0000313" key="25">
    <source>
        <dbReference type="EMBL" id="MFC5986215.1"/>
    </source>
</evidence>
<dbReference type="EC" id="2.7.7.41" evidence="6"/>
<comment type="catalytic activity">
    <reaction evidence="1">
        <text>a 1,2-diacyl-sn-glycero-3-phosphate + CTP + H(+) = a CDP-1,2-diacyl-sn-glycerol + diphosphate</text>
        <dbReference type="Rhea" id="RHEA:16229"/>
        <dbReference type="ChEBI" id="CHEBI:15378"/>
        <dbReference type="ChEBI" id="CHEBI:33019"/>
        <dbReference type="ChEBI" id="CHEBI:37563"/>
        <dbReference type="ChEBI" id="CHEBI:58332"/>
        <dbReference type="ChEBI" id="CHEBI:58608"/>
        <dbReference type="EC" id="2.7.7.41"/>
    </reaction>
</comment>
<evidence type="ECO:0000256" key="24">
    <source>
        <dbReference type="SAM" id="Phobius"/>
    </source>
</evidence>
<evidence type="ECO:0000256" key="6">
    <source>
        <dbReference type="ARBA" id="ARBA00012487"/>
    </source>
</evidence>
<comment type="similarity">
    <text evidence="5">Belongs to the CDS family.</text>
</comment>
<gene>
    <name evidence="25" type="ORF">ACFPXP_07180</name>
</gene>
<evidence type="ECO:0000256" key="12">
    <source>
        <dbReference type="ARBA" id="ARBA00022695"/>
    </source>
</evidence>
<keyword evidence="9" id="KW-0444">Lipid biosynthesis</keyword>
<evidence type="ECO:0000256" key="1">
    <source>
        <dbReference type="ARBA" id="ARBA00001698"/>
    </source>
</evidence>
<evidence type="ECO:0000256" key="11">
    <source>
        <dbReference type="ARBA" id="ARBA00022692"/>
    </source>
</evidence>
<keyword evidence="10" id="KW-0808">Transferase</keyword>
<keyword evidence="16" id="KW-0594">Phospholipid biosynthesis</keyword>
<evidence type="ECO:0000256" key="10">
    <source>
        <dbReference type="ARBA" id="ARBA00022679"/>
    </source>
</evidence>
<evidence type="ECO:0000256" key="2">
    <source>
        <dbReference type="ARBA" id="ARBA00004651"/>
    </source>
</evidence>
<feature type="transmembrane region" description="Helical" evidence="24">
    <location>
        <begin position="74"/>
        <end position="93"/>
    </location>
</feature>
<evidence type="ECO:0000256" key="23">
    <source>
        <dbReference type="ARBA" id="ARBA00033406"/>
    </source>
</evidence>
<evidence type="ECO:0000256" key="9">
    <source>
        <dbReference type="ARBA" id="ARBA00022516"/>
    </source>
</evidence>
<feature type="transmembrane region" description="Helical" evidence="24">
    <location>
        <begin position="47"/>
        <end position="68"/>
    </location>
</feature>
<evidence type="ECO:0000256" key="5">
    <source>
        <dbReference type="ARBA" id="ARBA00010185"/>
    </source>
</evidence>
<evidence type="ECO:0000256" key="17">
    <source>
        <dbReference type="ARBA" id="ARBA00023264"/>
    </source>
</evidence>
<evidence type="ECO:0000256" key="14">
    <source>
        <dbReference type="ARBA" id="ARBA00023098"/>
    </source>
</evidence>
<accession>A0ABW1IMF8</accession>
<evidence type="ECO:0000256" key="13">
    <source>
        <dbReference type="ARBA" id="ARBA00022989"/>
    </source>
</evidence>
<feature type="transmembrane region" description="Helical" evidence="24">
    <location>
        <begin position="134"/>
        <end position="153"/>
    </location>
</feature>
<dbReference type="PANTHER" id="PTHR46382">
    <property type="entry name" value="PHOSPHATIDATE CYTIDYLYLTRANSFERASE"/>
    <property type="match status" value="1"/>
</dbReference>
<evidence type="ECO:0000256" key="4">
    <source>
        <dbReference type="ARBA" id="ARBA00005189"/>
    </source>
</evidence>
<keyword evidence="26" id="KW-1185">Reference proteome</keyword>
<comment type="pathway">
    <text evidence="4">Lipid metabolism.</text>
</comment>
<reference evidence="26" key="1">
    <citation type="journal article" date="2019" name="Int. J. Syst. Evol. Microbiol.">
        <title>The Global Catalogue of Microorganisms (GCM) 10K type strain sequencing project: providing services to taxonomists for standard genome sequencing and annotation.</title>
        <authorList>
            <consortium name="The Broad Institute Genomics Platform"/>
            <consortium name="The Broad Institute Genome Sequencing Center for Infectious Disease"/>
            <person name="Wu L."/>
            <person name="Ma J."/>
        </authorList>
    </citation>
    <scope>NUCLEOTIDE SEQUENCE [LARGE SCALE GENOMIC DNA]</scope>
    <source>
        <strain evidence="26">CCM 8749</strain>
    </source>
</reference>
<evidence type="ECO:0000256" key="16">
    <source>
        <dbReference type="ARBA" id="ARBA00023209"/>
    </source>
</evidence>
<dbReference type="GO" id="GO:0016779">
    <property type="term" value="F:nucleotidyltransferase activity"/>
    <property type="evidence" value="ECO:0007669"/>
    <property type="project" value="UniProtKB-KW"/>
</dbReference>
<evidence type="ECO:0000256" key="15">
    <source>
        <dbReference type="ARBA" id="ARBA00023136"/>
    </source>
</evidence>
<dbReference type="EMBL" id="JBHSQV010000036">
    <property type="protein sequence ID" value="MFC5986215.1"/>
    <property type="molecule type" value="Genomic_DNA"/>
</dbReference>
<keyword evidence="17" id="KW-1208">Phospholipid metabolism</keyword>
<name>A0ABW1IMF8_9BACL</name>
<evidence type="ECO:0000256" key="19">
    <source>
        <dbReference type="ARBA" id="ARBA00031825"/>
    </source>
</evidence>
<keyword evidence="15 24" id="KW-0472">Membrane</keyword>
<protein>
    <recommendedName>
        <fullName evidence="7">Phosphatidate cytidylyltransferase</fullName>
        <ecNumber evidence="6">2.7.7.41</ecNumber>
    </recommendedName>
    <alternativeName>
        <fullName evidence="20">CDP-DAG synthase</fullName>
    </alternativeName>
    <alternativeName>
        <fullName evidence="22">CDP-DG synthase</fullName>
    </alternativeName>
    <alternativeName>
        <fullName evidence="18">CDP-diacylglycerol synthase</fullName>
    </alternativeName>
    <alternativeName>
        <fullName evidence="21">CDP-diglyceride pyrophosphorylase</fullName>
    </alternativeName>
    <alternativeName>
        <fullName evidence="23">CDP-diglyceride synthase</fullName>
    </alternativeName>
    <alternativeName>
        <fullName evidence="19">CTP:phosphatidate cytidylyltransferase</fullName>
    </alternativeName>
</protein>
<proteinExistence type="inferred from homology"/>
<dbReference type="PANTHER" id="PTHR46382:SF1">
    <property type="entry name" value="PHOSPHATIDATE CYTIDYLYLTRANSFERASE"/>
    <property type="match status" value="1"/>
</dbReference>
<keyword evidence="14" id="KW-0443">Lipid metabolism</keyword>